<keyword evidence="2" id="KW-0732">Signal</keyword>
<evidence type="ECO:0000313" key="3">
    <source>
        <dbReference type="EMBL" id="RRT60667.1"/>
    </source>
</evidence>
<feature type="compositionally biased region" description="Low complexity" evidence="1">
    <location>
        <begin position="125"/>
        <end position="134"/>
    </location>
</feature>
<evidence type="ECO:0008006" key="5">
    <source>
        <dbReference type="Google" id="ProtNLM"/>
    </source>
</evidence>
<protein>
    <recommendedName>
        <fullName evidence="5">Secreted protein</fullName>
    </recommendedName>
</protein>
<feature type="region of interest" description="Disordered" evidence="1">
    <location>
        <begin position="117"/>
        <end position="147"/>
    </location>
</feature>
<name>A0A426Z9J0_ENSVE</name>
<feature type="chain" id="PRO_5019238623" description="Secreted protein" evidence="2">
    <location>
        <begin position="26"/>
        <end position="147"/>
    </location>
</feature>
<organism evidence="3 4">
    <name type="scientific">Ensete ventricosum</name>
    <name type="common">Abyssinian banana</name>
    <name type="synonym">Musa ensete</name>
    <dbReference type="NCBI Taxonomy" id="4639"/>
    <lineage>
        <taxon>Eukaryota</taxon>
        <taxon>Viridiplantae</taxon>
        <taxon>Streptophyta</taxon>
        <taxon>Embryophyta</taxon>
        <taxon>Tracheophyta</taxon>
        <taxon>Spermatophyta</taxon>
        <taxon>Magnoliopsida</taxon>
        <taxon>Liliopsida</taxon>
        <taxon>Zingiberales</taxon>
        <taxon>Musaceae</taxon>
        <taxon>Ensete</taxon>
    </lineage>
</organism>
<evidence type="ECO:0000313" key="4">
    <source>
        <dbReference type="Proteomes" id="UP000287651"/>
    </source>
</evidence>
<proteinExistence type="predicted"/>
<evidence type="ECO:0000256" key="2">
    <source>
        <dbReference type="SAM" id="SignalP"/>
    </source>
</evidence>
<gene>
    <name evidence="3" type="ORF">B296_00033653</name>
</gene>
<accession>A0A426Z9J0</accession>
<dbReference type="EMBL" id="AMZH03007697">
    <property type="protein sequence ID" value="RRT60667.1"/>
    <property type="molecule type" value="Genomic_DNA"/>
</dbReference>
<sequence length="147" mass="16233">MAASFNPRLCLCFVLMLSSLSSSKCRVLDRTPPPTASLGSLNARRWVGGETPERLNREGVLLLRGLATRLYLQKLRCKVAFHALRFSAPIRELGNKLAMRKISKLVAFLVSTPSTTRSFERRGSSSRSSSPGRPTWLTTTAKLAGLR</sequence>
<feature type="signal peptide" evidence="2">
    <location>
        <begin position="1"/>
        <end position="25"/>
    </location>
</feature>
<evidence type="ECO:0000256" key="1">
    <source>
        <dbReference type="SAM" id="MobiDB-lite"/>
    </source>
</evidence>
<reference evidence="3 4" key="1">
    <citation type="journal article" date="2014" name="Agronomy (Basel)">
        <title>A Draft Genome Sequence for Ensete ventricosum, the Drought-Tolerant Tree Against Hunger.</title>
        <authorList>
            <person name="Harrison J."/>
            <person name="Moore K.A."/>
            <person name="Paszkiewicz K."/>
            <person name="Jones T."/>
            <person name="Grant M."/>
            <person name="Ambacheew D."/>
            <person name="Muzemil S."/>
            <person name="Studholme D.J."/>
        </authorList>
    </citation>
    <scope>NUCLEOTIDE SEQUENCE [LARGE SCALE GENOMIC DNA]</scope>
</reference>
<dbReference type="AlphaFoldDB" id="A0A426Z9J0"/>
<comment type="caution">
    <text evidence="3">The sequence shown here is derived from an EMBL/GenBank/DDBJ whole genome shotgun (WGS) entry which is preliminary data.</text>
</comment>
<dbReference type="Proteomes" id="UP000287651">
    <property type="component" value="Unassembled WGS sequence"/>
</dbReference>